<dbReference type="STRING" id="436010.A0A166R150"/>
<name>A0A166R150_9AGAM</name>
<dbReference type="InterPro" id="IPR050613">
    <property type="entry name" value="Sec_Metabolite_Reg"/>
</dbReference>
<feature type="compositionally biased region" description="Basic and acidic residues" evidence="3">
    <location>
        <begin position="141"/>
        <end position="153"/>
    </location>
</feature>
<evidence type="ECO:0000256" key="1">
    <source>
        <dbReference type="ARBA" id="ARBA00004123"/>
    </source>
</evidence>
<evidence type="ECO:0000256" key="2">
    <source>
        <dbReference type="ARBA" id="ARBA00023242"/>
    </source>
</evidence>
<dbReference type="GO" id="GO:0008270">
    <property type="term" value="F:zinc ion binding"/>
    <property type="evidence" value="ECO:0007669"/>
    <property type="project" value="InterPro"/>
</dbReference>
<evidence type="ECO:0000313" key="6">
    <source>
        <dbReference type="Proteomes" id="UP000076532"/>
    </source>
</evidence>
<dbReference type="SMART" id="SM00066">
    <property type="entry name" value="GAL4"/>
    <property type="match status" value="1"/>
</dbReference>
<evidence type="ECO:0000259" key="4">
    <source>
        <dbReference type="PROSITE" id="PS50048"/>
    </source>
</evidence>
<dbReference type="PANTHER" id="PTHR31001:SF81">
    <property type="entry name" value="ZN(II)2CYS6 TRANSCRIPTION FACTOR"/>
    <property type="match status" value="1"/>
</dbReference>
<feature type="compositionally biased region" description="Basic and acidic residues" evidence="3">
    <location>
        <begin position="119"/>
        <end position="130"/>
    </location>
</feature>
<keyword evidence="6" id="KW-1185">Reference proteome</keyword>
<protein>
    <recommendedName>
        <fullName evidence="4">Zn(2)-C6 fungal-type domain-containing protein</fullName>
    </recommendedName>
</protein>
<feature type="region of interest" description="Disordered" evidence="3">
    <location>
        <begin position="111"/>
        <end position="153"/>
    </location>
</feature>
<dbReference type="PROSITE" id="PS00463">
    <property type="entry name" value="ZN2_CY6_FUNGAL_1"/>
    <property type="match status" value="1"/>
</dbReference>
<sequence>MSLPVQHPSYDSPVSHLKGEVLDLEFTLDSDHRKRRRNRTTQSCLNCHTSKRKCDRKRPCQRCIQLGLTGLCVYEIDDPASRDDPSLDETTRLRNRIAELESLVRELRGKPHPRWADGNFRDGDQSDRWHSRAAKPSPPIKRGDNDLGEHDHQDRLPSIKTEAHGLDGSRLYSFNLTSPSSALRYNNYLSEEPSPPLSAYDHDRRPSYPSEIPRSSATQPYPSPSVAPSSSYHSHRQNTGSNYSGGSGGYDHEYEDDNGYSQRYSPPTHTYCNCRTNPAAVHSLTALQQQLQSTTAALRQFAPHAPDSQCLLYQRITQLNSLIQVSGGSVRVSQVGQSVSYSNGGALPTPETDVMSPISATSSPFDPPPTNNGADWGAIAAAGYNPYFPMHTNEQQSMYTN</sequence>
<dbReference type="EMBL" id="KV417507">
    <property type="protein sequence ID" value="KZP27786.1"/>
    <property type="molecule type" value="Genomic_DNA"/>
</dbReference>
<feature type="region of interest" description="Disordered" evidence="3">
    <location>
        <begin position="187"/>
        <end position="262"/>
    </location>
</feature>
<dbReference type="PROSITE" id="PS50048">
    <property type="entry name" value="ZN2_CY6_FUNGAL_2"/>
    <property type="match status" value="1"/>
</dbReference>
<feature type="domain" description="Zn(2)-C6 fungal-type" evidence="4">
    <location>
        <begin position="43"/>
        <end position="74"/>
    </location>
</feature>
<dbReference type="GO" id="GO:0005634">
    <property type="term" value="C:nucleus"/>
    <property type="evidence" value="ECO:0007669"/>
    <property type="project" value="UniProtKB-SubCell"/>
</dbReference>
<reference evidence="5 6" key="1">
    <citation type="journal article" date="2016" name="Mol. Biol. Evol.">
        <title>Comparative Genomics of Early-Diverging Mushroom-Forming Fungi Provides Insights into the Origins of Lignocellulose Decay Capabilities.</title>
        <authorList>
            <person name="Nagy L.G."/>
            <person name="Riley R."/>
            <person name="Tritt A."/>
            <person name="Adam C."/>
            <person name="Daum C."/>
            <person name="Floudas D."/>
            <person name="Sun H."/>
            <person name="Yadav J.S."/>
            <person name="Pangilinan J."/>
            <person name="Larsson K.H."/>
            <person name="Matsuura K."/>
            <person name="Barry K."/>
            <person name="Labutti K."/>
            <person name="Kuo R."/>
            <person name="Ohm R.A."/>
            <person name="Bhattacharya S.S."/>
            <person name="Shirouzu T."/>
            <person name="Yoshinaga Y."/>
            <person name="Martin F.M."/>
            <person name="Grigoriev I.V."/>
            <person name="Hibbett D.S."/>
        </authorList>
    </citation>
    <scope>NUCLEOTIDE SEQUENCE [LARGE SCALE GENOMIC DNA]</scope>
    <source>
        <strain evidence="5 6">CBS 109695</strain>
    </source>
</reference>
<dbReference type="OrthoDB" id="2269373at2759"/>
<proteinExistence type="predicted"/>
<dbReference type="Proteomes" id="UP000076532">
    <property type="component" value="Unassembled WGS sequence"/>
</dbReference>
<comment type="subcellular location">
    <subcellularLocation>
        <location evidence="1">Nucleus</location>
    </subcellularLocation>
</comment>
<dbReference type="InterPro" id="IPR036864">
    <property type="entry name" value="Zn2-C6_fun-type_DNA-bd_sf"/>
</dbReference>
<dbReference type="Gene3D" id="4.10.240.10">
    <property type="entry name" value="Zn(2)-C6 fungal-type DNA-binding domain"/>
    <property type="match status" value="1"/>
</dbReference>
<dbReference type="AlphaFoldDB" id="A0A166R150"/>
<dbReference type="SUPFAM" id="SSF57701">
    <property type="entry name" value="Zn2/Cys6 DNA-binding domain"/>
    <property type="match status" value="1"/>
</dbReference>
<gene>
    <name evidence="5" type="ORF">FIBSPDRAFT_730409</name>
</gene>
<evidence type="ECO:0000313" key="5">
    <source>
        <dbReference type="EMBL" id="KZP27786.1"/>
    </source>
</evidence>
<organism evidence="5 6">
    <name type="scientific">Athelia psychrophila</name>
    <dbReference type="NCBI Taxonomy" id="1759441"/>
    <lineage>
        <taxon>Eukaryota</taxon>
        <taxon>Fungi</taxon>
        <taxon>Dikarya</taxon>
        <taxon>Basidiomycota</taxon>
        <taxon>Agaricomycotina</taxon>
        <taxon>Agaricomycetes</taxon>
        <taxon>Agaricomycetidae</taxon>
        <taxon>Atheliales</taxon>
        <taxon>Atheliaceae</taxon>
        <taxon>Athelia</taxon>
    </lineage>
</organism>
<evidence type="ECO:0000256" key="3">
    <source>
        <dbReference type="SAM" id="MobiDB-lite"/>
    </source>
</evidence>
<keyword evidence="2" id="KW-0539">Nucleus</keyword>
<dbReference type="Pfam" id="PF00172">
    <property type="entry name" value="Zn_clus"/>
    <property type="match status" value="1"/>
</dbReference>
<dbReference type="PANTHER" id="PTHR31001">
    <property type="entry name" value="UNCHARACTERIZED TRANSCRIPTIONAL REGULATORY PROTEIN"/>
    <property type="match status" value="1"/>
</dbReference>
<dbReference type="GO" id="GO:0000981">
    <property type="term" value="F:DNA-binding transcription factor activity, RNA polymerase II-specific"/>
    <property type="evidence" value="ECO:0007669"/>
    <property type="project" value="InterPro"/>
</dbReference>
<dbReference type="CDD" id="cd00067">
    <property type="entry name" value="GAL4"/>
    <property type="match status" value="1"/>
</dbReference>
<dbReference type="InterPro" id="IPR001138">
    <property type="entry name" value="Zn2Cys6_DnaBD"/>
</dbReference>
<accession>A0A166R150</accession>